<protein>
    <submittedName>
        <fullName evidence="1">Uncharacterized protein</fullName>
    </submittedName>
</protein>
<evidence type="ECO:0000313" key="2">
    <source>
        <dbReference type="Proteomes" id="UP000479000"/>
    </source>
</evidence>
<accession>A0A6H5GJJ9</accession>
<reference evidence="1 2" key="1">
    <citation type="submission" date="2020-02" db="EMBL/GenBank/DDBJ databases">
        <authorList>
            <person name="Ferguson B K."/>
        </authorList>
    </citation>
    <scope>NUCLEOTIDE SEQUENCE [LARGE SCALE GENOMIC DNA]</scope>
</reference>
<proteinExistence type="predicted"/>
<dbReference type="EMBL" id="CADCXU010013512">
    <property type="protein sequence ID" value="CAB0003495.1"/>
    <property type="molecule type" value="Genomic_DNA"/>
</dbReference>
<keyword evidence="2" id="KW-1185">Reference proteome</keyword>
<sequence length="86" mass="9420">MSQDGEAPAGRNKLKTAHQSKDWFLAVPSGGTSCSKSIDSRENKANFWVTSCSELFSEILNNQQSWSYLVKTGSQPGKESWPPAAQ</sequence>
<gene>
    <name evidence="1" type="ORF">NTEN_LOCUS9020</name>
</gene>
<name>A0A6H5GJJ9_9HEMI</name>
<dbReference type="Proteomes" id="UP000479000">
    <property type="component" value="Unassembled WGS sequence"/>
</dbReference>
<evidence type="ECO:0000313" key="1">
    <source>
        <dbReference type="EMBL" id="CAB0003495.1"/>
    </source>
</evidence>
<dbReference type="AlphaFoldDB" id="A0A6H5GJJ9"/>
<organism evidence="1 2">
    <name type="scientific">Nesidiocoris tenuis</name>
    <dbReference type="NCBI Taxonomy" id="355587"/>
    <lineage>
        <taxon>Eukaryota</taxon>
        <taxon>Metazoa</taxon>
        <taxon>Ecdysozoa</taxon>
        <taxon>Arthropoda</taxon>
        <taxon>Hexapoda</taxon>
        <taxon>Insecta</taxon>
        <taxon>Pterygota</taxon>
        <taxon>Neoptera</taxon>
        <taxon>Paraneoptera</taxon>
        <taxon>Hemiptera</taxon>
        <taxon>Heteroptera</taxon>
        <taxon>Panheteroptera</taxon>
        <taxon>Cimicomorpha</taxon>
        <taxon>Miridae</taxon>
        <taxon>Dicyphina</taxon>
        <taxon>Nesidiocoris</taxon>
    </lineage>
</organism>